<sequence>MLYLNYTLFLYDKTPIKLLLRAIADYHDSHPVFIAEIGDSMNINFKSHYDITEIENAFAAHFPDHEYTDDISSGNEEILLSIDRFQEPISGSDWGQRWNEDTLIRQKYLVKSKEPTEKVIPNSTFWVLFEDDLKEYKVDIRRGIRPGTDFTGFLVVKEGATEGEKPEILSELLPDQGSAFWEGVRLMTPGIDQEFQQFQQAKKKKRRKDPKKTNNG</sequence>
<evidence type="ECO:0000313" key="2">
    <source>
        <dbReference type="EMBL" id="TWJ03290.1"/>
    </source>
</evidence>
<proteinExistence type="predicted"/>
<name>A0A562UBV7_9SPHI</name>
<protein>
    <submittedName>
        <fullName evidence="2">Uncharacterized protein</fullName>
    </submittedName>
</protein>
<keyword evidence="3" id="KW-1185">Reference proteome</keyword>
<reference evidence="2 3" key="1">
    <citation type="submission" date="2019-07" db="EMBL/GenBank/DDBJ databases">
        <title>Genomic Encyclopedia of Archaeal and Bacterial Type Strains, Phase II (KMG-II): from individual species to whole genera.</title>
        <authorList>
            <person name="Goeker M."/>
        </authorList>
    </citation>
    <scope>NUCLEOTIDE SEQUENCE [LARGE SCALE GENOMIC DNA]</scope>
    <source>
        <strain evidence="2 3">ATCC BAA-1854</strain>
    </source>
</reference>
<feature type="region of interest" description="Disordered" evidence="1">
    <location>
        <begin position="197"/>
        <end position="216"/>
    </location>
</feature>
<dbReference type="Proteomes" id="UP000317010">
    <property type="component" value="Unassembled WGS sequence"/>
</dbReference>
<feature type="compositionally biased region" description="Basic residues" evidence="1">
    <location>
        <begin position="201"/>
        <end position="210"/>
    </location>
</feature>
<gene>
    <name evidence="2" type="ORF">JN11_00828</name>
</gene>
<evidence type="ECO:0000256" key="1">
    <source>
        <dbReference type="SAM" id="MobiDB-lite"/>
    </source>
</evidence>
<evidence type="ECO:0000313" key="3">
    <source>
        <dbReference type="Proteomes" id="UP000317010"/>
    </source>
</evidence>
<accession>A0A562UBV7</accession>
<organism evidence="2 3">
    <name type="scientific">Mucilaginibacter frigoritolerans</name>
    <dbReference type="NCBI Taxonomy" id="652788"/>
    <lineage>
        <taxon>Bacteria</taxon>
        <taxon>Pseudomonadati</taxon>
        <taxon>Bacteroidota</taxon>
        <taxon>Sphingobacteriia</taxon>
        <taxon>Sphingobacteriales</taxon>
        <taxon>Sphingobacteriaceae</taxon>
        <taxon>Mucilaginibacter</taxon>
    </lineage>
</organism>
<dbReference type="AlphaFoldDB" id="A0A562UBV7"/>
<dbReference type="EMBL" id="VLLI01000002">
    <property type="protein sequence ID" value="TWJ03290.1"/>
    <property type="molecule type" value="Genomic_DNA"/>
</dbReference>
<comment type="caution">
    <text evidence="2">The sequence shown here is derived from an EMBL/GenBank/DDBJ whole genome shotgun (WGS) entry which is preliminary data.</text>
</comment>